<dbReference type="Gene3D" id="3.40.50.620">
    <property type="entry name" value="HUPs"/>
    <property type="match status" value="1"/>
</dbReference>
<dbReference type="InterPro" id="IPR036134">
    <property type="entry name" value="Crypto/Photolyase_FAD-like_sf"/>
</dbReference>
<protein>
    <submittedName>
        <fullName evidence="8">Deoxyribodipyrimidine photolyase</fullName>
    </submittedName>
</protein>
<dbReference type="EMBL" id="CP064786">
    <property type="protein sequence ID" value="QSG01346.1"/>
    <property type="molecule type" value="Genomic_DNA"/>
</dbReference>
<dbReference type="GeneID" id="70683494"/>
<dbReference type="KEGG" id="hara:AArcS_0106"/>
<keyword evidence="3 5" id="KW-0157">Chromophore</keyword>
<evidence type="ECO:0000256" key="3">
    <source>
        <dbReference type="ARBA" id="ARBA00022991"/>
    </source>
</evidence>
<organism evidence="8 9">
    <name type="scientific">Natranaeroarchaeum sulfidigenes</name>
    <dbReference type="NCBI Taxonomy" id="2784880"/>
    <lineage>
        <taxon>Archaea</taxon>
        <taxon>Methanobacteriati</taxon>
        <taxon>Methanobacteriota</taxon>
        <taxon>Stenosarchaea group</taxon>
        <taxon>Halobacteria</taxon>
        <taxon>Halobacteriales</taxon>
        <taxon>Natronoarchaeaceae</taxon>
        <taxon>Natranaeroarchaeum</taxon>
    </lineage>
</organism>
<feature type="binding site" evidence="4">
    <location>
        <position position="201"/>
    </location>
    <ligand>
        <name>FAD</name>
        <dbReference type="ChEBI" id="CHEBI:57692"/>
    </ligand>
</feature>
<dbReference type="InterPro" id="IPR018394">
    <property type="entry name" value="DNA_photolyase_1_CS_C"/>
</dbReference>
<accession>A0A897MT13</accession>
<evidence type="ECO:0000256" key="5">
    <source>
        <dbReference type="RuleBase" id="RU004182"/>
    </source>
</evidence>
<dbReference type="PANTHER" id="PTHR11455:SF9">
    <property type="entry name" value="CRYPTOCHROME CIRCADIAN CLOCK 5 ISOFORM X1"/>
    <property type="match status" value="1"/>
</dbReference>
<feature type="binding site" evidence="4">
    <location>
        <begin position="215"/>
        <end position="219"/>
    </location>
    <ligand>
        <name>FAD</name>
        <dbReference type="ChEBI" id="CHEBI:57692"/>
    </ligand>
</feature>
<evidence type="ECO:0000256" key="1">
    <source>
        <dbReference type="ARBA" id="ARBA00022630"/>
    </source>
</evidence>
<dbReference type="AlphaFoldDB" id="A0A897MT13"/>
<keyword evidence="9" id="KW-1185">Reference proteome</keyword>
<dbReference type="PROSITE" id="PS51645">
    <property type="entry name" value="PHR_CRY_ALPHA_BETA"/>
    <property type="match status" value="1"/>
</dbReference>
<dbReference type="GO" id="GO:0006950">
    <property type="term" value="P:response to stress"/>
    <property type="evidence" value="ECO:0007669"/>
    <property type="project" value="UniProtKB-ARBA"/>
</dbReference>
<feature type="domain" description="Photolyase/cryptochrome alpha/beta" evidence="7">
    <location>
        <begin position="3"/>
        <end position="122"/>
    </location>
</feature>
<comment type="similarity">
    <text evidence="5">Belongs to the DNA photolyase family.</text>
</comment>
<dbReference type="GO" id="GO:0006139">
    <property type="term" value="P:nucleobase-containing compound metabolic process"/>
    <property type="evidence" value="ECO:0007669"/>
    <property type="project" value="UniProtKB-ARBA"/>
</dbReference>
<dbReference type="SUPFAM" id="SSF48173">
    <property type="entry name" value="Cryptochrome/photolyase FAD-binding domain"/>
    <property type="match status" value="1"/>
</dbReference>
<proteinExistence type="inferred from homology"/>
<dbReference type="GO" id="GO:0003677">
    <property type="term" value="F:DNA binding"/>
    <property type="evidence" value="ECO:0007669"/>
    <property type="project" value="TreeGrafter"/>
</dbReference>
<keyword evidence="8" id="KW-0456">Lyase</keyword>
<dbReference type="SUPFAM" id="SSF52425">
    <property type="entry name" value="Cryptochrome/photolyase, N-terminal domain"/>
    <property type="match status" value="1"/>
</dbReference>
<dbReference type="InterPro" id="IPR006050">
    <property type="entry name" value="DNA_photolyase_N"/>
</dbReference>
<dbReference type="PROSITE" id="PS00394">
    <property type="entry name" value="DNA_PHOTOLYASES_1_1"/>
    <property type="match status" value="1"/>
</dbReference>
<dbReference type="InterPro" id="IPR036155">
    <property type="entry name" value="Crypto/Photolyase_N_sf"/>
</dbReference>
<feature type="binding site" evidence="4">
    <location>
        <position position="249"/>
    </location>
    <ligand>
        <name>FAD</name>
        <dbReference type="ChEBI" id="CHEBI:57692"/>
    </ligand>
</feature>
<feature type="binding site" evidence="4">
    <location>
        <begin position="350"/>
        <end position="352"/>
    </location>
    <ligand>
        <name>FAD</name>
        <dbReference type="ChEBI" id="CHEBI:57692"/>
    </ligand>
</feature>
<dbReference type="GO" id="GO:0003904">
    <property type="term" value="F:deoxyribodipyrimidine photo-lyase activity"/>
    <property type="evidence" value="ECO:0007669"/>
    <property type="project" value="TreeGrafter"/>
</dbReference>
<dbReference type="Proteomes" id="UP000663586">
    <property type="component" value="Chromosome"/>
</dbReference>
<dbReference type="Pfam" id="PF00875">
    <property type="entry name" value="DNA_photolyase"/>
    <property type="match status" value="1"/>
</dbReference>
<evidence type="ECO:0000256" key="2">
    <source>
        <dbReference type="ARBA" id="ARBA00022827"/>
    </source>
</evidence>
<evidence type="ECO:0000313" key="8">
    <source>
        <dbReference type="EMBL" id="QSG01346.1"/>
    </source>
</evidence>
<evidence type="ECO:0000259" key="7">
    <source>
        <dbReference type="PROSITE" id="PS51645"/>
    </source>
</evidence>
<sequence>MGDRIAVWHRDDLRLRDSPALVRAAADGQPVPVFVFDPTFYDGIACDSRIRFLHESIDALGEGYREHGGQLATVHGDPATVLPALDVDRVYVNRSVTGRYGHERDRRLFEREEVTPIADDGIDWSKRPRSAYDWQAQAEAYFEREPLAIPETDFGTVDAAVTTDEIERRYGVEPSKRGVPTGGWRAAHERLEAFTERLDEYIGGISPPAAAEERTSHLSPYLALGCLSPREAYSYVTEHGREGRGRELFVERLFWNRHFSQKLADWPAATDRAINPVFRGLFRSRHDPDLVDAWKEGRTGFPLVDASMRALEATGWLNFRMRAMCATFYTYILQCWWKIGADWFYRHLIDADAAINYQQWQMQSGLVGVHPLRIYNPRKQVRENDPDGEFIRKYVPELADLPAEHLDRPEKTPLSVQRECDVRIGEDYPHPVVEFERRREETRAILAELVDRAEEALEDPEIRRRASLSGRRSRAAGDVDEGDRPSAESQSELSEF</sequence>
<keyword evidence="2 4" id="KW-0274">FAD</keyword>
<dbReference type="PRINTS" id="PR00147">
    <property type="entry name" value="DNAPHOTLYASE"/>
</dbReference>
<dbReference type="Pfam" id="PF03441">
    <property type="entry name" value="FAD_binding_7"/>
    <property type="match status" value="1"/>
</dbReference>
<dbReference type="InterPro" id="IPR005101">
    <property type="entry name" value="Cryptochr/Photolyase_FAD-bd"/>
</dbReference>
<dbReference type="InterPro" id="IPR002081">
    <property type="entry name" value="Cryptochrome/DNA_photolyase_1"/>
</dbReference>
<dbReference type="GO" id="GO:0009416">
    <property type="term" value="P:response to light stimulus"/>
    <property type="evidence" value="ECO:0007669"/>
    <property type="project" value="TreeGrafter"/>
</dbReference>
<feature type="region of interest" description="Disordered" evidence="6">
    <location>
        <begin position="457"/>
        <end position="496"/>
    </location>
</feature>
<keyword evidence="1 4" id="KW-0285">Flavoprotein</keyword>
<evidence type="ECO:0000256" key="4">
    <source>
        <dbReference type="PIRSR" id="PIRSR602081-1"/>
    </source>
</evidence>
<evidence type="ECO:0000256" key="6">
    <source>
        <dbReference type="SAM" id="MobiDB-lite"/>
    </source>
</evidence>
<dbReference type="Gene3D" id="1.25.40.80">
    <property type="match status" value="1"/>
</dbReference>
<reference evidence="8" key="1">
    <citation type="submission" date="2020-11" db="EMBL/GenBank/DDBJ databases">
        <title>Carbohydrate-dependent, anaerobic sulfur respiration: A novel catabolism in halophilic archaea.</title>
        <authorList>
            <person name="Sorokin D.Y."/>
            <person name="Messina E."/>
            <person name="Smedile F."/>
            <person name="La Cono V."/>
            <person name="Hallsworth J.E."/>
            <person name="Yakimov M.M."/>
        </authorList>
    </citation>
    <scope>NUCLEOTIDE SEQUENCE</scope>
    <source>
        <strain evidence="8">AArc-S</strain>
    </source>
</reference>
<dbReference type="GO" id="GO:0071949">
    <property type="term" value="F:FAD binding"/>
    <property type="evidence" value="ECO:0007669"/>
    <property type="project" value="TreeGrafter"/>
</dbReference>
<feature type="compositionally biased region" description="Polar residues" evidence="6">
    <location>
        <begin position="487"/>
        <end position="496"/>
    </location>
</feature>
<dbReference type="RefSeq" id="WP_238478477.1">
    <property type="nucleotide sequence ID" value="NZ_CP064786.1"/>
</dbReference>
<dbReference type="InterPro" id="IPR014729">
    <property type="entry name" value="Rossmann-like_a/b/a_fold"/>
</dbReference>
<comment type="cofactor">
    <cofactor evidence="4">
        <name>FAD</name>
        <dbReference type="ChEBI" id="CHEBI:57692"/>
    </cofactor>
    <text evidence="4">Binds 1 FAD per subunit.</text>
</comment>
<name>A0A897MT13_9EURY</name>
<gene>
    <name evidence="8" type="primary">phrB</name>
    <name evidence="8" type="ORF">AArcS_0106</name>
</gene>
<evidence type="ECO:0000313" key="9">
    <source>
        <dbReference type="Proteomes" id="UP000663586"/>
    </source>
</evidence>
<dbReference type="PANTHER" id="PTHR11455">
    <property type="entry name" value="CRYPTOCHROME"/>
    <property type="match status" value="1"/>
</dbReference>
<dbReference type="Gene3D" id="1.10.579.10">
    <property type="entry name" value="DNA Cyclobutane Dipyrimidine Photolyase, subunit A, domain 3"/>
    <property type="match status" value="1"/>
</dbReference>